<reference evidence="2 3" key="1">
    <citation type="submission" date="2019-02" db="EMBL/GenBank/DDBJ databases">
        <title>Deep-cultivation of Planctomycetes and their phenomic and genomic characterization uncovers novel biology.</title>
        <authorList>
            <person name="Wiegand S."/>
            <person name="Jogler M."/>
            <person name="Boedeker C."/>
            <person name="Pinto D."/>
            <person name="Vollmers J."/>
            <person name="Rivas-Marin E."/>
            <person name="Kohn T."/>
            <person name="Peeters S.H."/>
            <person name="Heuer A."/>
            <person name="Rast P."/>
            <person name="Oberbeckmann S."/>
            <person name="Bunk B."/>
            <person name="Jeske O."/>
            <person name="Meyerdierks A."/>
            <person name="Storesund J.E."/>
            <person name="Kallscheuer N."/>
            <person name="Luecker S."/>
            <person name="Lage O.M."/>
            <person name="Pohl T."/>
            <person name="Merkel B.J."/>
            <person name="Hornburger P."/>
            <person name="Mueller R.-W."/>
            <person name="Bruemmer F."/>
            <person name="Labrenz M."/>
            <person name="Spormann A.M."/>
            <person name="Op den Camp H."/>
            <person name="Overmann J."/>
            <person name="Amann R."/>
            <person name="Jetten M.S.M."/>
            <person name="Mascher T."/>
            <person name="Medema M.H."/>
            <person name="Devos D.P."/>
            <person name="Kaster A.-K."/>
            <person name="Ovreas L."/>
            <person name="Rohde M."/>
            <person name="Galperin M.Y."/>
            <person name="Jogler C."/>
        </authorList>
    </citation>
    <scope>NUCLEOTIDE SEQUENCE [LARGE SCALE GENOMIC DNA]</scope>
    <source>
        <strain evidence="2 3">Mal48</strain>
    </source>
</reference>
<proteinExistence type="predicted"/>
<keyword evidence="1" id="KW-0812">Transmembrane</keyword>
<feature type="transmembrane region" description="Helical" evidence="1">
    <location>
        <begin position="55"/>
        <end position="75"/>
    </location>
</feature>
<name>A0A517QUE0_9PLAN</name>
<accession>A0A517QUE0</accession>
<dbReference type="RefSeq" id="WP_145204480.1">
    <property type="nucleotide sequence ID" value="NZ_CP036267.1"/>
</dbReference>
<evidence type="ECO:0000256" key="1">
    <source>
        <dbReference type="SAM" id="Phobius"/>
    </source>
</evidence>
<protein>
    <submittedName>
        <fullName evidence="2">Uncharacterized protein</fullName>
    </submittedName>
</protein>
<dbReference type="EMBL" id="CP036267">
    <property type="protein sequence ID" value="QDT35238.1"/>
    <property type="molecule type" value="Genomic_DNA"/>
</dbReference>
<feature type="transmembrane region" description="Helical" evidence="1">
    <location>
        <begin position="21"/>
        <end position="43"/>
    </location>
</feature>
<sequence>MKFKFAEQSLRRWKTISVAGFGLTGVGLACIVLIIGQLAPPILNGEAPEVSTLEMAIEATIGLIFLVAGFTMMVIGSDPFEDSTNAFRFDQDQERT</sequence>
<evidence type="ECO:0000313" key="2">
    <source>
        <dbReference type="EMBL" id="QDT35238.1"/>
    </source>
</evidence>
<dbReference type="AlphaFoldDB" id="A0A517QUE0"/>
<dbReference type="KEGG" id="tpol:Mal48_45140"/>
<gene>
    <name evidence="2" type="ORF">Mal48_45140</name>
</gene>
<evidence type="ECO:0000313" key="3">
    <source>
        <dbReference type="Proteomes" id="UP000315724"/>
    </source>
</evidence>
<keyword evidence="3" id="KW-1185">Reference proteome</keyword>
<dbReference type="PROSITE" id="PS51257">
    <property type="entry name" value="PROKAR_LIPOPROTEIN"/>
    <property type="match status" value="1"/>
</dbReference>
<organism evidence="2 3">
    <name type="scientific">Thalassoglobus polymorphus</name>
    <dbReference type="NCBI Taxonomy" id="2527994"/>
    <lineage>
        <taxon>Bacteria</taxon>
        <taxon>Pseudomonadati</taxon>
        <taxon>Planctomycetota</taxon>
        <taxon>Planctomycetia</taxon>
        <taxon>Planctomycetales</taxon>
        <taxon>Planctomycetaceae</taxon>
        <taxon>Thalassoglobus</taxon>
    </lineage>
</organism>
<dbReference type="Proteomes" id="UP000315724">
    <property type="component" value="Chromosome"/>
</dbReference>
<keyword evidence="1" id="KW-0472">Membrane</keyword>
<keyword evidence="1" id="KW-1133">Transmembrane helix</keyword>